<dbReference type="SUPFAM" id="SSF53383">
    <property type="entry name" value="PLP-dependent transferases"/>
    <property type="match status" value="1"/>
</dbReference>
<dbReference type="GeneID" id="107274016"/>
<dbReference type="InterPro" id="IPR028886">
    <property type="entry name" value="MoCo_sulfurase"/>
</dbReference>
<feature type="domain" description="MOSC" evidence="5">
    <location>
        <begin position="657"/>
        <end position="803"/>
    </location>
</feature>
<dbReference type="PANTHER" id="PTHR14237">
    <property type="entry name" value="MOLYBDOPTERIN COFACTOR SULFURASE MOSC"/>
    <property type="match status" value="1"/>
</dbReference>
<dbReference type="InterPro" id="IPR005302">
    <property type="entry name" value="MoCF_Sase_C"/>
</dbReference>
<reference evidence="7 8" key="1">
    <citation type="submission" date="2025-04" db="UniProtKB">
        <authorList>
            <consortium name="RefSeq"/>
        </authorList>
    </citation>
    <scope>IDENTIFICATION</scope>
</reference>
<dbReference type="SUPFAM" id="SSF141673">
    <property type="entry name" value="MOSC N-terminal domain-like"/>
    <property type="match status" value="1"/>
</dbReference>
<dbReference type="AlphaFoldDB" id="A0AAJ7FU27"/>
<dbReference type="SUPFAM" id="SSF50800">
    <property type="entry name" value="PK beta-barrel domain-like"/>
    <property type="match status" value="1"/>
</dbReference>
<dbReference type="RefSeq" id="XP_015608219.1">
    <property type="nucleotide sequence ID" value="XM_015752733.2"/>
</dbReference>
<dbReference type="Proteomes" id="UP000694920">
    <property type="component" value="Unplaced"/>
</dbReference>
<evidence type="ECO:0000256" key="3">
    <source>
        <dbReference type="ARBA" id="ARBA00023150"/>
    </source>
</evidence>
<keyword evidence="2 4" id="KW-0663">Pyridoxal phosphate</keyword>
<dbReference type="EC" id="2.8.1.9" evidence="4"/>
<comment type="function">
    <text evidence="4">Sulfurates the molybdenum cofactor. Sulfation of molybdenum is essential for xanthine dehydrogenase (XDH) and aldehyde oxidase (ADO) enzymes in which molybdenum cofactor is liganded by 1 oxygen and 1 sulfur atom in active form.</text>
</comment>
<dbReference type="InterPro" id="IPR015421">
    <property type="entry name" value="PyrdxlP-dep_Trfase_major"/>
</dbReference>
<gene>
    <name evidence="7 8" type="primary">LOC107274016</name>
    <name evidence="4" type="synonym">mal</name>
</gene>
<comment type="catalytic activity">
    <reaction evidence="4">
        <text>Mo-molybdopterin + L-cysteine + AH2 = thio-Mo-molybdopterin + L-alanine + A + H2O</text>
        <dbReference type="Rhea" id="RHEA:42636"/>
        <dbReference type="ChEBI" id="CHEBI:13193"/>
        <dbReference type="ChEBI" id="CHEBI:15377"/>
        <dbReference type="ChEBI" id="CHEBI:17499"/>
        <dbReference type="ChEBI" id="CHEBI:35235"/>
        <dbReference type="ChEBI" id="CHEBI:57972"/>
        <dbReference type="ChEBI" id="CHEBI:71302"/>
        <dbReference type="ChEBI" id="CHEBI:82685"/>
        <dbReference type="EC" id="2.8.1.9"/>
    </reaction>
</comment>
<dbReference type="CTD" id="4118"/>
<accession>A0AAJ7FU27</accession>
<organism evidence="6 7">
    <name type="scientific">Cephus cinctus</name>
    <name type="common">Wheat stem sawfly</name>
    <dbReference type="NCBI Taxonomy" id="211228"/>
    <lineage>
        <taxon>Eukaryota</taxon>
        <taxon>Metazoa</taxon>
        <taxon>Ecdysozoa</taxon>
        <taxon>Arthropoda</taxon>
        <taxon>Hexapoda</taxon>
        <taxon>Insecta</taxon>
        <taxon>Pterygota</taxon>
        <taxon>Neoptera</taxon>
        <taxon>Endopterygota</taxon>
        <taxon>Hymenoptera</taxon>
        <taxon>Cephoidea</taxon>
        <taxon>Cephidae</taxon>
        <taxon>Cephus</taxon>
    </lineage>
</organism>
<evidence type="ECO:0000256" key="2">
    <source>
        <dbReference type="ARBA" id="ARBA00022898"/>
    </source>
</evidence>
<evidence type="ECO:0000256" key="1">
    <source>
        <dbReference type="ARBA" id="ARBA00022679"/>
    </source>
</evidence>
<dbReference type="PANTHER" id="PTHR14237:SF80">
    <property type="entry name" value="MOLYBDENUM COFACTOR SULFURASE"/>
    <property type="match status" value="1"/>
</dbReference>
<dbReference type="GO" id="GO:0008265">
    <property type="term" value="F:molybdenum cofactor sulfurtransferase activity"/>
    <property type="evidence" value="ECO:0007669"/>
    <property type="project" value="UniProtKB-UniRule"/>
</dbReference>
<dbReference type="InterPro" id="IPR005303">
    <property type="entry name" value="MOCOS_middle"/>
</dbReference>
<evidence type="ECO:0000256" key="4">
    <source>
        <dbReference type="HAMAP-Rule" id="MF_03050"/>
    </source>
</evidence>
<protein>
    <recommendedName>
        <fullName evidence="4">Molybdenum cofactor sulfurase</fullName>
        <shortName evidence="4">MCS</shortName>
        <shortName evidence="4">MOS</shortName>
        <shortName evidence="4">MoCo sulfurase</shortName>
        <ecNumber evidence="4">2.8.1.9</ecNumber>
    </recommendedName>
    <alternativeName>
        <fullName evidence="4">Molybdenum cofactor sulfurtransferase</fullName>
    </alternativeName>
    <alternativeName>
        <fullName evidence="4">Protein maroon-like</fullName>
        <shortName evidence="4">Ma-l</shortName>
    </alternativeName>
</protein>
<comment type="cofactor">
    <cofactor evidence="4">
        <name>pyridoxal 5'-phosphate</name>
        <dbReference type="ChEBI" id="CHEBI:597326"/>
    </cofactor>
</comment>
<proteinExistence type="inferred from homology"/>
<dbReference type="GO" id="GO:0006777">
    <property type="term" value="P:Mo-molybdopterin cofactor biosynthetic process"/>
    <property type="evidence" value="ECO:0007669"/>
    <property type="project" value="UniProtKB-UniRule"/>
</dbReference>
<dbReference type="GO" id="GO:0030170">
    <property type="term" value="F:pyridoxal phosphate binding"/>
    <property type="evidence" value="ECO:0007669"/>
    <property type="project" value="UniProtKB-UniRule"/>
</dbReference>
<dbReference type="Gene3D" id="3.40.640.10">
    <property type="entry name" value="Type I PLP-dependent aspartate aminotransferase-like (Major domain)"/>
    <property type="match status" value="1"/>
</dbReference>
<dbReference type="InterPro" id="IPR011037">
    <property type="entry name" value="Pyrv_Knase-like_insert_dom_sf"/>
</dbReference>
<evidence type="ECO:0000313" key="6">
    <source>
        <dbReference type="Proteomes" id="UP000694920"/>
    </source>
</evidence>
<name>A0AAJ7FU27_CEPCN</name>
<dbReference type="PROSITE" id="PS51340">
    <property type="entry name" value="MOSC"/>
    <property type="match status" value="1"/>
</dbReference>
<keyword evidence="6" id="KW-1185">Reference proteome</keyword>
<dbReference type="InterPro" id="IPR015424">
    <property type="entry name" value="PyrdxlP-dep_Trfase"/>
</dbReference>
<dbReference type="KEGG" id="ccin:107274016"/>
<dbReference type="InterPro" id="IPR015422">
    <property type="entry name" value="PyrdxlP-dep_Trfase_small"/>
</dbReference>
<feature type="active site" evidence="4">
    <location>
        <position position="414"/>
    </location>
</feature>
<dbReference type="GO" id="GO:0016829">
    <property type="term" value="F:lyase activity"/>
    <property type="evidence" value="ECO:0007669"/>
    <property type="project" value="UniProtKB-UniRule"/>
</dbReference>
<dbReference type="Pfam" id="PF03476">
    <property type="entry name" value="MOSC_N"/>
    <property type="match status" value="1"/>
</dbReference>
<sequence>MDRKTAVKFTPVYELDVREYLSSEFTRLTNECYLDHAGATLYSKTQINKVVNDLNSALYGNPHSAGSASSSSVHDIIERTRFRILKHFHTSTKEYDVIFTSGATASLKTVAETFNFKNNGDKKSGYFVYAQDNHTSVLGMREVVKRNGATVISLDRDKLLKIFSEDYCVSKKNVDEADNNSLFVYSAQCNFSGFKCPLSWIEAVENGILNKTIFGEYANNTRWYTFLDAASFAATNDLDLSIYKPDFVCLSFYKMFGYPTGIGALLVKNSSARVLEKVYYGGGTVEISLSSNNFHVKRQVLHERFEDGTIPFLAIVSLQYGFDELSKISQKVISQHVFSLAQYLYSMLASLRHSNRKAAVVLYADTQYNDCDNMIQGGIVSFNLMRSDGSYIGYMQVLHMAALYNIHLRTGCFCNPGACQRHLRLSNEEVLKNYDAGYICGGKSDLIDGKPTGAIRVSFGYMSTVEDVQKLLAMIDECFLEKNLTYTRILKDTEKTRDIVTASELSSPRAGALPRLLQLFVYPVKSCAAFEVLDSWTITPRGLQYDREWMIVTASGASYTQKHQSALCLIKPCIKEKENALELHYPGMPLIRVPLRYSFVNDACLDKPMCHSRVCGHGVNGTDCGSEVAEWLSLALRRPGLRLLRKLRETNVSYRHLDTENERIESGSSLTLSFSSQSQYLLINRESLKWLADRIPHDSDCNVETLQQRFRGNFIISCERPFQECEPNQICVVGINEFKVKGPCTRCQMICVDQTTSRKTVEPLRTLAKEFKGKISFGVYLDAGKSQTNVDAVVQIGDPIYFS</sequence>
<dbReference type="Gene3D" id="3.90.1150.10">
    <property type="entry name" value="Aspartate Aminotransferase, domain 1"/>
    <property type="match status" value="1"/>
</dbReference>
<dbReference type="Pfam" id="PF00266">
    <property type="entry name" value="Aminotran_5"/>
    <property type="match status" value="1"/>
</dbReference>
<dbReference type="HAMAP" id="MF_03050">
    <property type="entry name" value="MOCOS"/>
    <property type="match status" value="1"/>
</dbReference>
<evidence type="ECO:0000259" key="5">
    <source>
        <dbReference type="PROSITE" id="PS51340"/>
    </source>
</evidence>
<keyword evidence="1 4" id="KW-0808">Transferase</keyword>
<keyword evidence="3 4" id="KW-0501">Molybdenum cofactor biosynthesis</keyword>
<dbReference type="InterPro" id="IPR000192">
    <property type="entry name" value="Aminotrans_V_dom"/>
</dbReference>
<evidence type="ECO:0000313" key="7">
    <source>
        <dbReference type="RefSeq" id="XP_015608219.1"/>
    </source>
</evidence>
<dbReference type="Pfam" id="PF03473">
    <property type="entry name" value="MOSC"/>
    <property type="match status" value="1"/>
</dbReference>
<feature type="modified residue" description="N6-(pyridoxal phosphate)lysine" evidence="4">
    <location>
        <position position="254"/>
    </location>
</feature>
<dbReference type="RefSeq" id="XP_015608220.1">
    <property type="nucleotide sequence ID" value="XM_015752734.2"/>
</dbReference>
<dbReference type="GO" id="GO:0030151">
    <property type="term" value="F:molybdenum ion binding"/>
    <property type="evidence" value="ECO:0007669"/>
    <property type="project" value="UniProtKB-UniRule"/>
</dbReference>
<comment type="similarity">
    <text evidence="4">Belongs to the class-V pyridoxal-phosphate-dependent aminotransferase family. MOCOS subfamily.</text>
</comment>
<evidence type="ECO:0000313" key="8">
    <source>
        <dbReference type="RefSeq" id="XP_015608220.1"/>
    </source>
</evidence>